<keyword evidence="2 4" id="KW-0808">Transferase</keyword>
<comment type="caution">
    <text evidence="4">The sequence shown here is derived from an EMBL/GenBank/DDBJ whole genome shotgun (WGS) entry which is preliminary data.</text>
</comment>
<dbReference type="InterPro" id="IPR029044">
    <property type="entry name" value="Nucleotide-diphossugar_trans"/>
</dbReference>
<dbReference type="PANTHER" id="PTHR22916">
    <property type="entry name" value="GLYCOSYLTRANSFERASE"/>
    <property type="match status" value="1"/>
</dbReference>
<sequence>MFTPAHKLSHERNGNRMQKVISFGIPCYNSAAYMDHCISSILEGSQYAEDVQIIVVDDGSTKDNTYEKALEWQTRYPTIVKAVHQENGGHGMAVLAGLHNADGVYYKVVDSDDWLDADALDTLLMRLRSFINNDIRVDLVMSNYVYEHVEDNTYNKIDYAKVFPKDRIFSWDDIGHFGLSQYLLMHSLCYRRDVLLDGGLPMPAHTFYVDNIYAYVPLPRCKTLYYLDIDLYRYFIGRDDQSVNEQVLTGRIDHYWRVAKIMIHAYHVFDDITSVKLRNYMLDHLSIVMGITSVFSRLSDRPDAMRELAATWDDMKAFDERTYRHTRHSLVGICTNLPTAAGEKVTIGLYRIAQKLVKFN</sequence>
<dbReference type="PANTHER" id="PTHR22916:SF51">
    <property type="entry name" value="GLYCOSYLTRANSFERASE EPSH-RELATED"/>
    <property type="match status" value="1"/>
</dbReference>
<accession>A0ABN0B1P7</accession>
<dbReference type="Pfam" id="PF00535">
    <property type="entry name" value="Glycos_transf_2"/>
    <property type="match status" value="1"/>
</dbReference>
<dbReference type="Gene3D" id="3.90.550.10">
    <property type="entry name" value="Spore Coat Polysaccharide Biosynthesis Protein SpsA, Chain A"/>
    <property type="match status" value="1"/>
</dbReference>
<evidence type="ECO:0000313" key="4">
    <source>
        <dbReference type="EMBL" id="EFL44730.1"/>
    </source>
</evidence>
<dbReference type="EC" id="2.4.-.-" evidence="4"/>
<evidence type="ECO:0000256" key="1">
    <source>
        <dbReference type="ARBA" id="ARBA00022676"/>
    </source>
</evidence>
<dbReference type="GO" id="GO:0016757">
    <property type="term" value="F:glycosyltransferase activity"/>
    <property type="evidence" value="ECO:0007669"/>
    <property type="project" value="UniProtKB-KW"/>
</dbReference>
<gene>
    <name evidence="4" type="ORF">HMPREF9248_0766</name>
</gene>
<name>A0ABN0B1P7_9ACTN</name>
<keyword evidence="5" id="KW-1185">Reference proteome</keyword>
<protein>
    <submittedName>
        <fullName evidence="4">Glycosyltransferase, group 2 family protein</fullName>
        <ecNumber evidence="4">2.4.-.-</ecNumber>
    </submittedName>
</protein>
<keyword evidence="1 4" id="KW-0328">Glycosyltransferase</keyword>
<evidence type="ECO:0000256" key="2">
    <source>
        <dbReference type="ARBA" id="ARBA00022679"/>
    </source>
</evidence>
<dbReference type="SUPFAM" id="SSF53448">
    <property type="entry name" value="Nucleotide-diphospho-sugar transferases"/>
    <property type="match status" value="1"/>
</dbReference>
<reference evidence="4 5" key="1">
    <citation type="submission" date="2010-08" db="EMBL/GenBank/DDBJ databases">
        <authorList>
            <person name="Durkin A.S."/>
            <person name="Madupu R."/>
            <person name="Torralba M."/>
            <person name="Gillis M."/>
            <person name="Methe B."/>
            <person name="Sutton G."/>
            <person name="Nelson K.E."/>
        </authorList>
    </citation>
    <scope>NUCLEOTIDE SEQUENCE [LARGE SCALE GENOMIC DNA]</scope>
    <source>
        <strain evidence="4 5">PB189-T1-4</strain>
    </source>
</reference>
<organism evidence="4 5">
    <name type="scientific">Fannyhessea vaginae PB189-T1-4</name>
    <dbReference type="NCBI Taxonomy" id="866774"/>
    <lineage>
        <taxon>Bacteria</taxon>
        <taxon>Bacillati</taxon>
        <taxon>Actinomycetota</taxon>
        <taxon>Coriobacteriia</taxon>
        <taxon>Coriobacteriales</taxon>
        <taxon>Atopobiaceae</taxon>
        <taxon>Fannyhessea</taxon>
    </lineage>
</organism>
<proteinExistence type="predicted"/>
<evidence type="ECO:0000259" key="3">
    <source>
        <dbReference type="Pfam" id="PF00535"/>
    </source>
</evidence>
<dbReference type="EMBL" id="AEDQ01000003">
    <property type="protein sequence ID" value="EFL44730.1"/>
    <property type="molecule type" value="Genomic_DNA"/>
</dbReference>
<evidence type="ECO:0000313" key="5">
    <source>
        <dbReference type="Proteomes" id="UP000004431"/>
    </source>
</evidence>
<feature type="domain" description="Glycosyltransferase 2-like" evidence="3">
    <location>
        <begin position="22"/>
        <end position="156"/>
    </location>
</feature>
<dbReference type="Proteomes" id="UP000004431">
    <property type="component" value="Unassembled WGS sequence"/>
</dbReference>
<dbReference type="InterPro" id="IPR001173">
    <property type="entry name" value="Glyco_trans_2-like"/>
</dbReference>